<evidence type="ECO:0000256" key="2">
    <source>
        <dbReference type="ARBA" id="ARBA00010679"/>
    </source>
</evidence>
<reference evidence="13" key="2">
    <citation type="journal article" date="2021" name="PeerJ">
        <title>Extensive microbial diversity within the chicken gut microbiome revealed by metagenomics and culture.</title>
        <authorList>
            <person name="Gilroy R."/>
            <person name="Ravi A."/>
            <person name="Getino M."/>
            <person name="Pursley I."/>
            <person name="Horton D.L."/>
            <person name="Alikhan N.F."/>
            <person name="Baker D."/>
            <person name="Gharbi K."/>
            <person name="Hall N."/>
            <person name="Watson M."/>
            <person name="Adriaenssens E.M."/>
            <person name="Foster-Nyarko E."/>
            <person name="Jarju S."/>
            <person name="Secka A."/>
            <person name="Antonio M."/>
            <person name="Oren A."/>
            <person name="Chaudhuri R.R."/>
            <person name="La Ragione R."/>
            <person name="Hildebrand F."/>
            <person name="Pallen M.J."/>
        </authorList>
    </citation>
    <scope>NUCLEOTIDE SEQUENCE</scope>
    <source>
        <strain evidence="13">ChiBcec7-5410</strain>
    </source>
</reference>
<dbReference type="PANTHER" id="PTHR10242:SF2">
    <property type="entry name" value="N-GLYCOSYLASE_DNA LYASE"/>
    <property type="match status" value="1"/>
</dbReference>
<evidence type="ECO:0000313" key="14">
    <source>
        <dbReference type="Proteomes" id="UP000824160"/>
    </source>
</evidence>
<comment type="caution">
    <text evidence="13">The sequence shown here is derived from an EMBL/GenBank/DDBJ whole genome shotgun (WGS) entry which is preliminary data.</text>
</comment>
<feature type="domain" description="HhH-GPD" evidence="12">
    <location>
        <begin position="111"/>
        <end position="254"/>
    </location>
</feature>
<sequence>MDNFSLPLPHGFSLRDTLMCGQCFRWEEQPDGSFVGWAGDHYATLCQQEDTLLITGSDPDFWMEYLDLQEDYDRWKTVFAADQTLSAAVEKCGGIRILRQQPWETLISFIISANNNIPRIRGIIDRLCNGFGTDGNFPTPQQLSVQTPETLAPVRAGFRTKYILDAAQKVADGTLNLDEIAHMPLEEARKQLMTVKGIGPKVAECILLYGFHRLDAFPVDTWIKKVLCRCYPDGFPAWIAPKGVAQQYLFHYIRIYCPKED</sequence>
<protein>
    <recommendedName>
        <fullName evidence="3">DNA-(apurinic or apyrimidinic site) lyase</fullName>
        <ecNumber evidence="3">4.2.99.18</ecNumber>
    </recommendedName>
</protein>
<dbReference type="AlphaFoldDB" id="A0A9D1H7M6"/>
<evidence type="ECO:0000256" key="8">
    <source>
        <dbReference type="ARBA" id="ARBA00023268"/>
    </source>
</evidence>
<dbReference type="CDD" id="cd00056">
    <property type="entry name" value="ENDO3c"/>
    <property type="match status" value="1"/>
</dbReference>
<comment type="catalytic activity">
    <reaction evidence="10">
        <text>2'-deoxyribonucleotide-(2'-deoxyribose 5'-phosphate)-2'-deoxyribonucleotide-DNA = a 3'-end 2'-deoxyribonucleotide-(2,3-dehydro-2,3-deoxyribose 5'-phosphate)-DNA + a 5'-end 5'-phospho-2'-deoxyribonucleoside-DNA + H(+)</text>
        <dbReference type="Rhea" id="RHEA:66592"/>
        <dbReference type="Rhea" id="RHEA-COMP:13180"/>
        <dbReference type="Rhea" id="RHEA-COMP:16897"/>
        <dbReference type="Rhea" id="RHEA-COMP:17067"/>
        <dbReference type="ChEBI" id="CHEBI:15378"/>
        <dbReference type="ChEBI" id="CHEBI:136412"/>
        <dbReference type="ChEBI" id="CHEBI:157695"/>
        <dbReference type="ChEBI" id="CHEBI:167181"/>
        <dbReference type="EC" id="4.2.99.18"/>
    </reaction>
</comment>
<evidence type="ECO:0000256" key="1">
    <source>
        <dbReference type="ARBA" id="ARBA00008343"/>
    </source>
</evidence>
<dbReference type="EMBL" id="DVLW01000261">
    <property type="protein sequence ID" value="HIT95405.1"/>
    <property type="molecule type" value="Genomic_DNA"/>
</dbReference>
<evidence type="ECO:0000256" key="10">
    <source>
        <dbReference type="ARBA" id="ARBA00044632"/>
    </source>
</evidence>
<dbReference type="Pfam" id="PF07934">
    <property type="entry name" value="OGG_N"/>
    <property type="match status" value="1"/>
</dbReference>
<dbReference type="InterPro" id="IPR003265">
    <property type="entry name" value="HhH-GPD_domain"/>
</dbReference>
<dbReference type="InterPro" id="IPR052054">
    <property type="entry name" value="Oxidative_DNA_repair_enzyme"/>
</dbReference>
<dbReference type="GO" id="GO:0008534">
    <property type="term" value="F:oxidized purine nucleobase lesion DNA N-glycosylase activity"/>
    <property type="evidence" value="ECO:0007669"/>
    <property type="project" value="InterPro"/>
</dbReference>
<dbReference type="GO" id="GO:0006289">
    <property type="term" value="P:nucleotide-excision repair"/>
    <property type="evidence" value="ECO:0007669"/>
    <property type="project" value="InterPro"/>
</dbReference>
<dbReference type="Gene3D" id="1.10.340.30">
    <property type="entry name" value="Hypothetical protein, domain 2"/>
    <property type="match status" value="1"/>
</dbReference>
<keyword evidence="5" id="KW-0378">Hydrolase</keyword>
<evidence type="ECO:0000256" key="5">
    <source>
        <dbReference type="ARBA" id="ARBA00022801"/>
    </source>
</evidence>
<feature type="domain" description="Helix-hairpin-helix DNA-binding motif class 1" evidence="11">
    <location>
        <begin position="190"/>
        <end position="209"/>
    </location>
</feature>
<keyword evidence="7" id="KW-0456">Lyase</keyword>
<comment type="similarity">
    <text evidence="2">Belongs to the type-1 OGG1 family.</text>
</comment>
<evidence type="ECO:0000256" key="9">
    <source>
        <dbReference type="ARBA" id="ARBA00023295"/>
    </source>
</evidence>
<evidence type="ECO:0000259" key="11">
    <source>
        <dbReference type="SMART" id="SM00278"/>
    </source>
</evidence>
<keyword evidence="8" id="KW-0511">Multifunctional enzyme</keyword>
<evidence type="ECO:0000256" key="4">
    <source>
        <dbReference type="ARBA" id="ARBA00022763"/>
    </source>
</evidence>
<evidence type="ECO:0000259" key="12">
    <source>
        <dbReference type="SMART" id="SM00478"/>
    </source>
</evidence>
<dbReference type="PANTHER" id="PTHR10242">
    <property type="entry name" value="8-OXOGUANINE DNA GLYCOSYLASE"/>
    <property type="match status" value="1"/>
</dbReference>
<dbReference type="GO" id="GO:0006284">
    <property type="term" value="P:base-excision repair"/>
    <property type="evidence" value="ECO:0007669"/>
    <property type="project" value="InterPro"/>
</dbReference>
<evidence type="ECO:0000256" key="6">
    <source>
        <dbReference type="ARBA" id="ARBA00023204"/>
    </source>
</evidence>
<dbReference type="InterPro" id="IPR012904">
    <property type="entry name" value="OGG_N"/>
</dbReference>
<dbReference type="Proteomes" id="UP000824160">
    <property type="component" value="Unassembled WGS sequence"/>
</dbReference>
<keyword evidence="6" id="KW-0234">DNA repair</keyword>
<name>A0A9D1H7M6_9FIRM</name>
<dbReference type="GO" id="GO:0003684">
    <property type="term" value="F:damaged DNA binding"/>
    <property type="evidence" value="ECO:0007669"/>
    <property type="project" value="InterPro"/>
</dbReference>
<dbReference type="SMART" id="SM00278">
    <property type="entry name" value="HhH1"/>
    <property type="match status" value="1"/>
</dbReference>
<evidence type="ECO:0000256" key="3">
    <source>
        <dbReference type="ARBA" id="ARBA00012720"/>
    </source>
</evidence>
<dbReference type="EC" id="4.2.99.18" evidence="3"/>
<proteinExistence type="inferred from homology"/>
<dbReference type="SUPFAM" id="SSF48150">
    <property type="entry name" value="DNA-glycosylase"/>
    <property type="match status" value="1"/>
</dbReference>
<dbReference type="SMART" id="SM00478">
    <property type="entry name" value="ENDO3c"/>
    <property type="match status" value="1"/>
</dbReference>
<dbReference type="InterPro" id="IPR023170">
    <property type="entry name" value="HhH_base_excis_C"/>
</dbReference>
<dbReference type="SUPFAM" id="SSF55945">
    <property type="entry name" value="TATA-box binding protein-like"/>
    <property type="match status" value="1"/>
</dbReference>
<dbReference type="Pfam" id="PF00633">
    <property type="entry name" value="HHH"/>
    <property type="match status" value="1"/>
</dbReference>
<comment type="similarity">
    <text evidence="1">Belongs to the Nth/MutY family.</text>
</comment>
<keyword evidence="9" id="KW-0326">Glycosidase</keyword>
<gene>
    <name evidence="13" type="ORF">IAC43_09480</name>
</gene>
<dbReference type="GO" id="GO:0140078">
    <property type="term" value="F:class I DNA-(apurinic or apyrimidinic site) endonuclease activity"/>
    <property type="evidence" value="ECO:0007669"/>
    <property type="project" value="UniProtKB-EC"/>
</dbReference>
<dbReference type="Gene3D" id="1.10.1670.10">
    <property type="entry name" value="Helix-hairpin-Helix base-excision DNA repair enzymes (C-terminal)"/>
    <property type="match status" value="1"/>
</dbReference>
<organism evidence="13 14">
    <name type="scientific">Candidatus Faecivivens stercoripullorum</name>
    <dbReference type="NCBI Taxonomy" id="2840805"/>
    <lineage>
        <taxon>Bacteria</taxon>
        <taxon>Bacillati</taxon>
        <taxon>Bacillota</taxon>
        <taxon>Clostridia</taxon>
        <taxon>Eubacteriales</taxon>
        <taxon>Oscillospiraceae</taxon>
        <taxon>Oscillospiraceae incertae sedis</taxon>
        <taxon>Candidatus Faecivivens</taxon>
    </lineage>
</organism>
<keyword evidence="4" id="KW-0227">DNA damage</keyword>
<dbReference type="InterPro" id="IPR000445">
    <property type="entry name" value="HhH_motif"/>
</dbReference>
<evidence type="ECO:0000256" key="7">
    <source>
        <dbReference type="ARBA" id="ARBA00023239"/>
    </source>
</evidence>
<dbReference type="Pfam" id="PF00730">
    <property type="entry name" value="HhH-GPD"/>
    <property type="match status" value="1"/>
</dbReference>
<dbReference type="Gene3D" id="3.30.310.260">
    <property type="match status" value="1"/>
</dbReference>
<dbReference type="InterPro" id="IPR003583">
    <property type="entry name" value="Hlx-hairpin-Hlx_DNA-bd_motif"/>
</dbReference>
<reference evidence="13" key="1">
    <citation type="submission" date="2020-10" db="EMBL/GenBank/DDBJ databases">
        <authorList>
            <person name="Gilroy R."/>
        </authorList>
    </citation>
    <scope>NUCLEOTIDE SEQUENCE</scope>
    <source>
        <strain evidence="13">ChiBcec7-5410</strain>
    </source>
</reference>
<evidence type="ECO:0000313" key="13">
    <source>
        <dbReference type="EMBL" id="HIT95405.1"/>
    </source>
</evidence>
<accession>A0A9D1H7M6</accession>
<dbReference type="InterPro" id="IPR011257">
    <property type="entry name" value="DNA_glycosylase"/>
</dbReference>